<dbReference type="RefSeq" id="WP_213001576.1">
    <property type="nucleotide sequence ID" value="NZ_BAAATW010000001.1"/>
</dbReference>
<protein>
    <submittedName>
        <fullName evidence="1">Uncharacterized protein</fullName>
    </submittedName>
</protein>
<dbReference type="EMBL" id="BOQP01000043">
    <property type="protein sequence ID" value="GIM80537.1"/>
    <property type="molecule type" value="Genomic_DNA"/>
</dbReference>
<sequence length="147" mass="16263">MPTEVLATPRADQQIAALSRRESTLFNAFVDDLAARGCAALSYRLSGPVPVDHVCVKHLRGEQRVVVGFESPQRAWILLVGPHHDDDQEFNIYTELYRLLGVEPPAAAGRTKPPCCDVEDQAAPVLGPQLDDVIARAQQLRRSRRRG</sequence>
<evidence type="ECO:0000313" key="2">
    <source>
        <dbReference type="Proteomes" id="UP000680865"/>
    </source>
</evidence>
<gene>
    <name evidence="1" type="ORF">Aco04nite_71230</name>
</gene>
<accession>A0A919T047</accession>
<keyword evidence="2" id="KW-1185">Reference proteome</keyword>
<proteinExistence type="predicted"/>
<organism evidence="1 2">
    <name type="scientific">Winogradskya consettensis</name>
    <dbReference type="NCBI Taxonomy" id="113560"/>
    <lineage>
        <taxon>Bacteria</taxon>
        <taxon>Bacillati</taxon>
        <taxon>Actinomycetota</taxon>
        <taxon>Actinomycetes</taxon>
        <taxon>Micromonosporales</taxon>
        <taxon>Micromonosporaceae</taxon>
        <taxon>Winogradskya</taxon>
    </lineage>
</organism>
<reference evidence="1" key="1">
    <citation type="submission" date="2021-03" db="EMBL/GenBank/DDBJ databases">
        <title>Whole genome shotgun sequence of Actinoplanes consettensis NBRC 14913.</title>
        <authorList>
            <person name="Komaki H."/>
            <person name="Tamura T."/>
        </authorList>
    </citation>
    <scope>NUCLEOTIDE SEQUENCE</scope>
    <source>
        <strain evidence="1">NBRC 14913</strain>
    </source>
</reference>
<dbReference type="AlphaFoldDB" id="A0A919T047"/>
<name>A0A919T047_9ACTN</name>
<evidence type="ECO:0000313" key="1">
    <source>
        <dbReference type="EMBL" id="GIM80537.1"/>
    </source>
</evidence>
<dbReference type="Proteomes" id="UP000680865">
    <property type="component" value="Unassembled WGS sequence"/>
</dbReference>
<comment type="caution">
    <text evidence="1">The sequence shown here is derived from an EMBL/GenBank/DDBJ whole genome shotgun (WGS) entry which is preliminary data.</text>
</comment>